<name>A0A7R6PQ72_9GAMM</name>
<feature type="signal peptide" evidence="3">
    <location>
        <begin position="1"/>
        <end position="27"/>
    </location>
</feature>
<evidence type="ECO:0000259" key="4">
    <source>
        <dbReference type="Pfam" id="PF14870"/>
    </source>
</evidence>
<keyword evidence="6" id="KW-1185">Reference proteome</keyword>
<gene>
    <name evidence="5" type="ORF">AMJAP_2922</name>
</gene>
<keyword evidence="2" id="KW-0604">Photosystem II</keyword>
<dbReference type="KEGG" id="ajp:AMJAP_2922"/>
<feature type="domain" description="Photosynthesis system II assembly factor Ycf48/Hcf136-like" evidence="4">
    <location>
        <begin position="73"/>
        <end position="130"/>
    </location>
</feature>
<feature type="domain" description="Photosynthesis system II assembly factor Ycf48/Hcf136-like" evidence="4">
    <location>
        <begin position="178"/>
        <end position="295"/>
    </location>
</feature>
<dbReference type="GO" id="GO:0015979">
    <property type="term" value="P:photosynthesis"/>
    <property type="evidence" value="ECO:0007669"/>
    <property type="project" value="UniProtKB-KW"/>
</dbReference>
<proteinExistence type="predicted"/>
<evidence type="ECO:0000313" key="6">
    <source>
        <dbReference type="Proteomes" id="UP000595663"/>
    </source>
</evidence>
<dbReference type="GO" id="GO:0009523">
    <property type="term" value="C:photosystem II"/>
    <property type="evidence" value="ECO:0007669"/>
    <property type="project" value="UniProtKB-KW"/>
</dbReference>
<evidence type="ECO:0000256" key="1">
    <source>
        <dbReference type="ARBA" id="ARBA00022531"/>
    </source>
</evidence>
<dbReference type="Gene3D" id="2.130.10.10">
    <property type="entry name" value="YVTN repeat-like/Quinoprotein amine dehydrogenase"/>
    <property type="match status" value="2"/>
</dbReference>
<dbReference type="SUPFAM" id="SSF50939">
    <property type="entry name" value="Sialidases"/>
    <property type="match status" value="1"/>
</dbReference>
<dbReference type="InterPro" id="IPR036278">
    <property type="entry name" value="Sialidase_sf"/>
</dbReference>
<reference evidence="5 6" key="1">
    <citation type="journal article" date="2008" name="Int. J. Syst. Evol. Microbiol.">
        <title>Amphritea japonica sp. nov. and Amphritea balenae sp. nov., isolated from the sediment adjacent to sperm whale carcasses off Kagoshima, Japan.</title>
        <authorList>
            <person name="Miyazaki M."/>
            <person name="Nogi Y."/>
            <person name="Fujiwara Y."/>
            <person name="Kawato M."/>
            <person name="Nagahama T."/>
            <person name="Kubokawa K."/>
            <person name="Horikoshi K."/>
        </authorList>
    </citation>
    <scope>NUCLEOTIDE SEQUENCE [LARGE SCALE GENOMIC DNA]</scope>
    <source>
        <strain evidence="5 6">ATCC BAA-1530</strain>
    </source>
</reference>
<keyword evidence="3" id="KW-0732">Signal</keyword>
<dbReference type="PANTHER" id="PTHR47199">
    <property type="entry name" value="PHOTOSYSTEM II STABILITY/ASSEMBLY FACTOR HCF136, CHLOROPLASTIC"/>
    <property type="match status" value="1"/>
</dbReference>
<accession>A0A7R6PQ72</accession>
<evidence type="ECO:0000256" key="3">
    <source>
        <dbReference type="SAM" id="SignalP"/>
    </source>
</evidence>
<dbReference type="InterPro" id="IPR015943">
    <property type="entry name" value="WD40/YVTN_repeat-like_dom_sf"/>
</dbReference>
<protein>
    <recommendedName>
        <fullName evidence="4">Photosynthesis system II assembly factor Ycf48/Hcf136-like domain-containing protein</fullName>
    </recommendedName>
</protein>
<dbReference type="Pfam" id="PF14870">
    <property type="entry name" value="PSII_BNR"/>
    <property type="match status" value="2"/>
</dbReference>
<dbReference type="InterPro" id="IPR028203">
    <property type="entry name" value="PSII_CF48-like_dom"/>
</dbReference>
<sequence>MLQNQPVLRCLLLALVLFGTDASMVLAADRLSTPAISTTRAEQALLLDISSVGGQLVAVGDQGTIVRSGDHGVTWQQLQTPFSVMLTSIFFTDNQYGWLVGHDGLLAESQDGGVSWRKLLDGDQINQLRLSRLKAWVSELEAQLDSEPDNETLAEQLDTAQWQTEDAAAALEEGPSVPLLDIWFADAQRGFALGGYGLLLKTEDGGQSWQYWGDRLDNPDSFHLNAMIADHRGYLYVIGEAGLLFRSIDQGEHWERLDSPYDGSFFAITEYQNNLYLMGLRGHLYRSEDGLEWQTIETGFSASLVGAITSESELLLLGHGGVVLQSEDGQRFSRIDSGGRRSISAGAGLPGQYVLVGEGGVWALESTNE</sequence>
<evidence type="ECO:0000313" key="5">
    <source>
        <dbReference type="EMBL" id="BBB27508.1"/>
    </source>
</evidence>
<dbReference type="EMBL" id="AP014545">
    <property type="protein sequence ID" value="BBB27508.1"/>
    <property type="molecule type" value="Genomic_DNA"/>
</dbReference>
<dbReference type="RefSeq" id="WP_019622587.1">
    <property type="nucleotide sequence ID" value="NZ_AP014545.1"/>
</dbReference>
<evidence type="ECO:0000256" key="2">
    <source>
        <dbReference type="ARBA" id="ARBA00023276"/>
    </source>
</evidence>
<feature type="chain" id="PRO_5032895632" description="Photosynthesis system II assembly factor Ycf48/Hcf136-like domain-containing protein" evidence="3">
    <location>
        <begin position="28"/>
        <end position="369"/>
    </location>
</feature>
<dbReference type="AlphaFoldDB" id="A0A7R6PQ72"/>
<dbReference type="Proteomes" id="UP000595663">
    <property type="component" value="Chromosome"/>
</dbReference>
<dbReference type="PANTHER" id="PTHR47199:SF2">
    <property type="entry name" value="PHOTOSYSTEM II STABILITY_ASSEMBLY FACTOR HCF136, CHLOROPLASTIC"/>
    <property type="match status" value="1"/>
</dbReference>
<keyword evidence="1" id="KW-0602">Photosynthesis</keyword>
<organism evidence="5 6">
    <name type="scientific">Amphritea japonica ATCC BAA-1530</name>
    <dbReference type="NCBI Taxonomy" id="1278309"/>
    <lineage>
        <taxon>Bacteria</taxon>
        <taxon>Pseudomonadati</taxon>
        <taxon>Pseudomonadota</taxon>
        <taxon>Gammaproteobacteria</taxon>
        <taxon>Oceanospirillales</taxon>
        <taxon>Oceanospirillaceae</taxon>
        <taxon>Amphritea</taxon>
    </lineage>
</organism>